<evidence type="ECO:0000259" key="8">
    <source>
        <dbReference type="Pfam" id="PF00136"/>
    </source>
</evidence>
<comment type="similarity">
    <text evidence="1 7">Belongs to the DNA polymerase type-B family.</text>
</comment>
<reference evidence="10 11" key="1">
    <citation type="submission" date="2016-10" db="EMBL/GenBank/DDBJ databases">
        <authorList>
            <person name="de Groot N.N."/>
        </authorList>
    </citation>
    <scope>NUCLEOTIDE SEQUENCE [LARGE SCALE GENOMIC DNA]</scope>
    <source>
        <strain evidence="10 11">DSM 19706</strain>
    </source>
</reference>
<dbReference type="SMART" id="SM00486">
    <property type="entry name" value="POLBc"/>
    <property type="match status" value="1"/>
</dbReference>
<dbReference type="InterPro" id="IPR006133">
    <property type="entry name" value="DNA-dir_DNA_pol_B_exonuc"/>
</dbReference>
<dbReference type="Pfam" id="PF00136">
    <property type="entry name" value="DNA_pol_B"/>
    <property type="match status" value="1"/>
</dbReference>
<evidence type="ECO:0000256" key="2">
    <source>
        <dbReference type="ARBA" id="ARBA00022679"/>
    </source>
</evidence>
<dbReference type="AlphaFoldDB" id="A0A1I0DEH6"/>
<accession>A0A1I0DEH6</accession>
<dbReference type="GO" id="GO:0045004">
    <property type="term" value="P:DNA replication proofreading"/>
    <property type="evidence" value="ECO:0007669"/>
    <property type="project" value="TreeGrafter"/>
</dbReference>
<dbReference type="InterPro" id="IPR006134">
    <property type="entry name" value="DNA-dir_DNA_pol_B_multi_dom"/>
</dbReference>
<evidence type="ECO:0000256" key="7">
    <source>
        <dbReference type="RuleBase" id="RU000442"/>
    </source>
</evidence>
<protein>
    <recommendedName>
        <fullName evidence="7">DNA polymerase</fullName>
        <ecNumber evidence="7">2.7.7.7</ecNumber>
    </recommendedName>
</protein>
<keyword evidence="4 7" id="KW-0239">DNA-directed DNA polymerase</keyword>
<dbReference type="EC" id="2.7.7.7" evidence="7"/>
<proteinExistence type="inferred from homology"/>
<evidence type="ECO:0000259" key="9">
    <source>
        <dbReference type="Pfam" id="PF03104"/>
    </source>
</evidence>
<dbReference type="PRINTS" id="PR00106">
    <property type="entry name" value="DNAPOLB"/>
</dbReference>
<dbReference type="CDD" id="cd05537">
    <property type="entry name" value="POLBc_Pol_II"/>
    <property type="match status" value="1"/>
</dbReference>
<dbReference type="Gene3D" id="6.10.140.1130">
    <property type="match status" value="1"/>
</dbReference>
<dbReference type="InterPro" id="IPR017964">
    <property type="entry name" value="DNA-dir_DNA_pol_B_CS"/>
</dbReference>
<dbReference type="PANTHER" id="PTHR10322:SF23">
    <property type="entry name" value="DNA POLYMERASE DELTA CATALYTIC SUBUNIT"/>
    <property type="match status" value="1"/>
</dbReference>
<dbReference type="GO" id="GO:0003677">
    <property type="term" value="F:DNA binding"/>
    <property type="evidence" value="ECO:0007669"/>
    <property type="project" value="UniProtKB-KW"/>
</dbReference>
<dbReference type="SUPFAM" id="SSF53098">
    <property type="entry name" value="Ribonuclease H-like"/>
    <property type="match status" value="1"/>
</dbReference>
<evidence type="ECO:0000256" key="4">
    <source>
        <dbReference type="ARBA" id="ARBA00022932"/>
    </source>
</evidence>
<dbReference type="InterPro" id="IPR036397">
    <property type="entry name" value="RNaseH_sf"/>
</dbReference>
<dbReference type="InterPro" id="IPR023211">
    <property type="entry name" value="DNA_pol_palm_dom_sf"/>
</dbReference>
<comment type="catalytic activity">
    <reaction evidence="6 7">
        <text>DNA(n) + a 2'-deoxyribonucleoside 5'-triphosphate = DNA(n+1) + diphosphate</text>
        <dbReference type="Rhea" id="RHEA:22508"/>
        <dbReference type="Rhea" id="RHEA-COMP:17339"/>
        <dbReference type="Rhea" id="RHEA-COMP:17340"/>
        <dbReference type="ChEBI" id="CHEBI:33019"/>
        <dbReference type="ChEBI" id="CHEBI:61560"/>
        <dbReference type="ChEBI" id="CHEBI:173112"/>
        <dbReference type="EC" id="2.7.7.7"/>
    </reaction>
</comment>
<dbReference type="Proteomes" id="UP000199308">
    <property type="component" value="Unassembled WGS sequence"/>
</dbReference>
<dbReference type="InterPro" id="IPR006172">
    <property type="entry name" value="DNA-dir_DNA_pol_B"/>
</dbReference>
<keyword evidence="2 7" id="KW-0808">Transferase</keyword>
<gene>
    <name evidence="10" type="ORF">SAMN05660429_01477</name>
</gene>
<feature type="domain" description="DNA-directed DNA polymerase family B exonuclease" evidence="9">
    <location>
        <begin position="112"/>
        <end position="311"/>
    </location>
</feature>
<dbReference type="InterPro" id="IPR043502">
    <property type="entry name" value="DNA/RNA_pol_sf"/>
</dbReference>
<evidence type="ECO:0000256" key="6">
    <source>
        <dbReference type="ARBA" id="ARBA00049244"/>
    </source>
</evidence>
<evidence type="ECO:0000256" key="5">
    <source>
        <dbReference type="ARBA" id="ARBA00023125"/>
    </source>
</evidence>
<evidence type="ECO:0000313" key="11">
    <source>
        <dbReference type="Proteomes" id="UP000199308"/>
    </source>
</evidence>
<keyword evidence="3 7" id="KW-0548">Nucleotidyltransferase</keyword>
<dbReference type="SUPFAM" id="SSF56672">
    <property type="entry name" value="DNA/RNA polymerases"/>
    <property type="match status" value="1"/>
</dbReference>
<evidence type="ECO:0000313" key="10">
    <source>
        <dbReference type="EMBL" id="SET30532.1"/>
    </source>
</evidence>
<dbReference type="GO" id="GO:0008296">
    <property type="term" value="F:3'-5'-DNA exonuclease activity"/>
    <property type="evidence" value="ECO:0007669"/>
    <property type="project" value="TreeGrafter"/>
</dbReference>
<evidence type="ECO:0000256" key="1">
    <source>
        <dbReference type="ARBA" id="ARBA00005755"/>
    </source>
</evidence>
<dbReference type="InterPro" id="IPR042087">
    <property type="entry name" value="DNA_pol_B_thumb"/>
</dbReference>
<dbReference type="PROSITE" id="PS00116">
    <property type="entry name" value="DNA_POLYMERASE_B"/>
    <property type="match status" value="1"/>
</dbReference>
<dbReference type="InterPro" id="IPR050240">
    <property type="entry name" value="DNA_pol_type-B"/>
</dbReference>
<dbReference type="Gene3D" id="3.30.70.2250">
    <property type="match status" value="1"/>
</dbReference>
<dbReference type="GO" id="GO:0009432">
    <property type="term" value="P:SOS response"/>
    <property type="evidence" value="ECO:0007669"/>
    <property type="project" value="TreeGrafter"/>
</dbReference>
<feature type="domain" description="DNA-directed DNA polymerase family B multifunctional" evidence="8">
    <location>
        <begin position="392"/>
        <end position="769"/>
    </location>
</feature>
<dbReference type="Gene3D" id="1.10.132.60">
    <property type="entry name" value="DNA polymerase family B, C-terminal domain"/>
    <property type="match status" value="1"/>
</dbReference>
<name>A0A1I0DEH6_THASX</name>
<dbReference type="EMBL" id="FOHK01000006">
    <property type="protein sequence ID" value="SET30532.1"/>
    <property type="molecule type" value="Genomic_DNA"/>
</dbReference>
<dbReference type="Gene3D" id="1.10.287.690">
    <property type="entry name" value="Helix hairpin bin"/>
    <property type="match status" value="1"/>
</dbReference>
<dbReference type="STRING" id="349064.SAMN05660429_01477"/>
<dbReference type="InterPro" id="IPR012337">
    <property type="entry name" value="RNaseH-like_sf"/>
</dbReference>
<dbReference type="GO" id="GO:0000166">
    <property type="term" value="F:nucleotide binding"/>
    <property type="evidence" value="ECO:0007669"/>
    <property type="project" value="InterPro"/>
</dbReference>
<keyword evidence="7" id="KW-0235">DNA replication</keyword>
<organism evidence="10 11">
    <name type="scientific">Thalassotalea agarivorans</name>
    <name type="common">Thalassomonas agarivorans</name>
    <dbReference type="NCBI Taxonomy" id="349064"/>
    <lineage>
        <taxon>Bacteria</taxon>
        <taxon>Pseudomonadati</taxon>
        <taxon>Pseudomonadota</taxon>
        <taxon>Gammaproteobacteria</taxon>
        <taxon>Alteromonadales</taxon>
        <taxon>Colwelliaceae</taxon>
        <taxon>Thalassotalea</taxon>
    </lineage>
</organism>
<dbReference type="PANTHER" id="PTHR10322">
    <property type="entry name" value="DNA POLYMERASE CATALYTIC SUBUNIT"/>
    <property type="match status" value="1"/>
</dbReference>
<dbReference type="FunFam" id="1.10.132.60:FF:000008">
    <property type="entry name" value="DNA polymerase"/>
    <property type="match status" value="1"/>
</dbReference>
<dbReference type="GO" id="GO:0003887">
    <property type="term" value="F:DNA-directed DNA polymerase activity"/>
    <property type="evidence" value="ECO:0007669"/>
    <property type="project" value="UniProtKB-KW"/>
</dbReference>
<evidence type="ECO:0000256" key="3">
    <source>
        <dbReference type="ARBA" id="ARBA00022695"/>
    </source>
</evidence>
<dbReference type="Gene3D" id="3.30.420.10">
    <property type="entry name" value="Ribonuclease H-like superfamily/Ribonuclease H"/>
    <property type="match status" value="1"/>
</dbReference>
<sequence length="799" mass="91041">MRNYMSYLPISGVILTKHARDTRQGIELSYWVKSHDQVYHVCVPEQEAIFFIESHQLAQVKKALSSQNVINYRASGLALKTFNQTPVHGVYFKYLRDFYSARDVLKAQGIKCYEDDIRCEERFLMERFITSQVSFVGELKQLNGYTKVEHAKCKPADKDFTLPDINMVSVDIECDVSGQLYSIGLYSDSFQCVYMIGNGDLPEHQKAPAFIEWCDNEKALLSAFIDYLSDEDPDILIGWNVVGFDMQVLQKRYDFNDIPFSINRDGSVGRWRKNANSEQKFFDIAGRVVLDGIDGLKTATYSFPSFSLENVSNTLLGIGKKVEDADNRLQEIIDNFHHNKIALAEYNLEDCRLVWLIFEKTQLLSFSLLRAQLTGLAIDRIGGSVAAFTNLYLPKLHRAGYIAPNLGDGHSDLVSPGGYVMDSIPGLYKNVLVLDFKSLYPSIIRTFNIDPMGMVEGALSPDSAIEAFDGAMFSRDKHFLPAIIQSLWAERDIAKKQNDGALSQAIKIIMNSFYGVLGSNGCRFFDPRLSGAITKRGHEILKTTKQWIQDKGYTVIYGDTDSIFVHIGDEADSKQAKDIGLTLQGYINEQWRGDLKQRFAIDSALEIEFETHFTTFLMPTVRGTDIGTKKRYAGLVTRKGKEELVFKGLENVRTDWTQLAKDFQYELYHRVFHQQAVDQFVLETVEKTMAGELDDKLVYRKRLRRKLSHYVKNVPPHVKAARWADAINEKEGKSLQYQNRGWIEYVLTVNGPQTLKYRNAPIDYTLYIERQLKAVADGILPFIGKSFDEITDNQLKLFS</sequence>
<dbReference type="Gene3D" id="3.90.1600.10">
    <property type="entry name" value="Palm domain of DNA polymerase"/>
    <property type="match status" value="2"/>
</dbReference>
<dbReference type="FunFam" id="3.90.1600.10:FF:000030">
    <property type="entry name" value="DNA polymerase II"/>
    <property type="match status" value="1"/>
</dbReference>
<dbReference type="CDD" id="cd05784">
    <property type="entry name" value="DNA_polB_II_exo"/>
    <property type="match status" value="1"/>
</dbReference>
<keyword evidence="5 7" id="KW-0238">DNA-binding</keyword>
<dbReference type="Pfam" id="PF03104">
    <property type="entry name" value="DNA_pol_B_exo1"/>
    <property type="match status" value="1"/>
</dbReference>
<dbReference type="NCBIfam" id="NF004421">
    <property type="entry name" value="PRK05762.1-2"/>
    <property type="match status" value="1"/>
</dbReference>
<keyword evidence="11" id="KW-1185">Reference proteome</keyword>